<sequence length="251" mass="27262">MESLEAINAAAAYLLAQTEVTTEQVASIAQRLLHVRNPATLGAYVRVQAALYPVTQECPDVVRLLVAHVNSAFEGAPFLAIRVQTSGSEGPHKDGQNSHLPSLVCNLSPGTPGGTWTEDPDGKLFMRCPDGVMRLGRLLMGTHYRLSARTLWHAAIPCELRQRLMLIAWVPAGWINLRENDLHTLQGYGFSVPTAAQEERSALSVWRGHGSVQSSLDEALRLPALTWSSGKLKHASSVCICLSSDEESDDA</sequence>
<protein>
    <submittedName>
        <fullName evidence="1">Uncharacterized protein</fullName>
    </submittedName>
</protein>
<accession>A0A812XVD1</accession>
<comment type="caution">
    <text evidence="1">The sequence shown here is derived from an EMBL/GenBank/DDBJ whole genome shotgun (WGS) entry which is preliminary data.</text>
</comment>
<organism evidence="1 2">
    <name type="scientific">Symbiodinium necroappetens</name>
    <dbReference type="NCBI Taxonomy" id="1628268"/>
    <lineage>
        <taxon>Eukaryota</taxon>
        <taxon>Sar</taxon>
        <taxon>Alveolata</taxon>
        <taxon>Dinophyceae</taxon>
        <taxon>Suessiales</taxon>
        <taxon>Symbiodiniaceae</taxon>
        <taxon>Symbiodinium</taxon>
    </lineage>
</organism>
<reference evidence="1" key="1">
    <citation type="submission" date="2021-02" db="EMBL/GenBank/DDBJ databases">
        <authorList>
            <person name="Dougan E. K."/>
            <person name="Rhodes N."/>
            <person name="Thang M."/>
            <person name="Chan C."/>
        </authorList>
    </citation>
    <scope>NUCLEOTIDE SEQUENCE</scope>
</reference>
<dbReference type="EMBL" id="CAJNJA010039331">
    <property type="protein sequence ID" value="CAE7755680.1"/>
    <property type="molecule type" value="Genomic_DNA"/>
</dbReference>
<name>A0A812XVD1_9DINO</name>
<proteinExistence type="predicted"/>
<gene>
    <name evidence="1" type="ORF">SNEC2469_LOCUS21942</name>
</gene>
<dbReference type="AlphaFoldDB" id="A0A812XVD1"/>
<dbReference type="OrthoDB" id="447926at2759"/>
<evidence type="ECO:0000313" key="1">
    <source>
        <dbReference type="EMBL" id="CAE7755680.1"/>
    </source>
</evidence>
<keyword evidence="2" id="KW-1185">Reference proteome</keyword>
<dbReference type="Proteomes" id="UP000601435">
    <property type="component" value="Unassembled WGS sequence"/>
</dbReference>
<evidence type="ECO:0000313" key="2">
    <source>
        <dbReference type="Proteomes" id="UP000601435"/>
    </source>
</evidence>